<dbReference type="OMA" id="CYEDDMC"/>
<keyword evidence="2" id="KW-1185">Reference proteome</keyword>
<accession>A0A7M7LP65</accession>
<dbReference type="KEGG" id="spu:100891157"/>
<dbReference type="OrthoDB" id="5963802at2759"/>
<dbReference type="AlphaFoldDB" id="A0A7M7LP65"/>
<protein>
    <submittedName>
        <fullName evidence="1">Uncharacterized protein</fullName>
    </submittedName>
</protein>
<dbReference type="EnsemblMetazoa" id="XM_003725245">
    <property type="protein sequence ID" value="XP_003725293"/>
    <property type="gene ID" value="LOC100891157"/>
</dbReference>
<reference evidence="1" key="2">
    <citation type="submission" date="2021-01" db="UniProtKB">
        <authorList>
            <consortium name="EnsemblMetazoa"/>
        </authorList>
    </citation>
    <scope>IDENTIFICATION</scope>
</reference>
<reference evidence="2" key="1">
    <citation type="submission" date="2015-02" db="EMBL/GenBank/DDBJ databases">
        <title>Genome sequencing for Strongylocentrotus purpuratus.</title>
        <authorList>
            <person name="Murali S."/>
            <person name="Liu Y."/>
            <person name="Vee V."/>
            <person name="English A."/>
            <person name="Wang M."/>
            <person name="Skinner E."/>
            <person name="Han Y."/>
            <person name="Muzny D.M."/>
            <person name="Worley K.C."/>
            <person name="Gibbs R.A."/>
        </authorList>
    </citation>
    <scope>NUCLEOTIDE SEQUENCE</scope>
</reference>
<evidence type="ECO:0000313" key="1">
    <source>
        <dbReference type="EnsemblMetazoa" id="XP_003725293"/>
    </source>
</evidence>
<dbReference type="Proteomes" id="UP000007110">
    <property type="component" value="Unassembled WGS sequence"/>
</dbReference>
<dbReference type="GeneID" id="100891157"/>
<sequence length="284" mass="30892">MNTSPSTSEILLLQNLTGGTMTTPTPYAFDPASQQVISSLPAKHLSHRQASEAITESAARIASSAEHGRTVMRNGLTYDQFLAGLLYSEEIMLVSQFMYFDFVMFNPELNSPPRANMTSGRAFLTNHRLLLLSAEVYQGLSLSTLSYGTDKKPTGYAITGKASDILHYQSIPLPNVHSVELNASVGVQSVETVMGLRPDCCLALFSCAGMDCCLKKWSSIGQAPAQTTNERILTLGVTMPPWNNRYMVKLHLNGGVPMALVKEYIVAFTRFAPNVATKAQAAAF</sequence>
<name>A0A7M7LP65_STRPU</name>
<dbReference type="InParanoid" id="A0A7M7LP65"/>
<dbReference type="RefSeq" id="XP_003725293.2">
    <property type="nucleotide sequence ID" value="XM_003725245.3"/>
</dbReference>
<evidence type="ECO:0000313" key="2">
    <source>
        <dbReference type="Proteomes" id="UP000007110"/>
    </source>
</evidence>
<proteinExistence type="predicted"/>
<organism evidence="1 2">
    <name type="scientific">Strongylocentrotus purpuratus</name>
    <name type="common">Purple sea urchin</name>
    <dbReference type="NCBI Taxonomy" id="7668"/>
    <lineage>
        <taxon>Eukaryota</taxon>
        <taxon>Metazoa</taxon>
        <taxon>Echinodermata</taxon>
        <taxon>Eleutherozoa</taxon>
        <taxon>Echinozoa</taxon>
        <taxon>Echinoidea</taxon>
        <taxon>Euechinoidea</taxon>
        <taxon>Echinacea</taxon>
        <taxon>Camarodonta</taxon>
        <taxon>Echinidea</taxon>
        <taxon>Strongylocentrotidae</taxon>
        <taxon>Strongylocentrotus</taxon>
    </lineage>
</organism>